<dbReference type="GO" id="GO:0008017">
    <property type="term" value="F:microtubule binding"/>
    <property type="evidence" value="ECO:0007669"/>
    <property type="project" value="InterPro"/>
</dbReference>
<feature type="region of interest" description="Disordered" evidence="3">
    <location>
        <begin position="89"/>
        <end position="151"/>
    </location>
</feature>
<dbReference type="HOGENOM" id="CLU_007735_0_0_1"/>
<feature type="region of interest" description="Disordered" evidence="3">
    <location>
        <begin position="33"/>
        <end position="68"/>
    </location>
</feature>
<organism evidence="5 6">
    <name type="scientific">Serendipita vermifera MAFF 305830</name>
    <dbReference type="NCBI Taxonomy" id="933852"/>
    <lineage>
        <taxon>Eukaryota</taxon>
        <taxon>Fungi</taxon>
        <taxon>Dikarya</taxon>
        <taxon>Basidiomycota</taxon>
        <taxon>Agaricomycotina</taxon>
        <taxon>Agaricomycetes</taxon>
        <taxon>Sebacinales</taxon>
        <taxon>Serendipitaceae</taxon>
        <taxon>Serendipita</taxon>
    </lineage>
</organism>
<feature type="domain" description="Cep57 centrosome microtubule-binding" evidence="4">
    <location>
        <begin position="845"/>
        <end position="906"/>
    </location>
</feature>
<feature type="compositionally biased region" description="Polar residues" evidence="3">
    <location>
        <begin position="620"/>
        <end position="629"/>
    </location>
</feature>
<feature type="compositionally biased region" description="Basic and acidic residues" evidence="3">
    <location>
        <begin position="99"/>
        <end position="110"/>
    </location>
</feature>
<evidence type="ECO:0000256" key="3">
    <source>
        <dbReference type="SAM" id="MobiDB-lite"/>
    </source>
</evidence>
<dbReference type="Proteomes" id="UP000054097">
    <property type="component" value="Unassembled WGS sequence"/>
</dbReference>
<comment type="subcellular location">
    <subcellularLocation>
        <location evidence="1">Cytoplasm</location>
    </subcellularLocation>
</comment>
<gene>
    <name evidence="5" type="ORF">M408DRAFT_204239</name>
</gene>
<feature type="region of interest" description="Disordered" evidence="3">
    <location>
        <begin position="614"/>
        <end position="638"/>
    </location>
</feature>
<feature type="compositionally biased region" description="Basic and acidic residues" evidence="3">
    <location>
        <begin position="744"/>
        <end position="763"/>
    </location>
</feature>
<evidence type="ECO:0000313" key="6">
    <source>
        <dbReference type="Proteomes" id="UP000054097"/>
    </source>
</evidence>
<feature type="compositionally biased region" description="Polar residues" evidence="3">
    <location>
        <begin position="695"/>
        <end position="711"/>
    </location>
</feature>
<dbReference type="GO" id="GO:0005737">
    <property type="term" value="C:cytoplasm"/>
    <property type="evidence" value="ECO:0007669"/>
    <property type="project" value="UniProtKB-SubCell"/>
</dbReference>
<name>A0A0C3AMH2_SERVB</name>
<dbReference type="OrthoDB" id="76453at2759"/>
<keyword evidence="6" id="KW-1185">Reference proteome</keyword>
<evidence type="ECO:0000256" key="1">
    <source>
        <dbReference type="ARBA" id="ARBA00004496"/>
    </source>
</evidence>
<reference evidence="5 6" key="1">
    <citation type="submission" date="2014-04" db="EMBL/GenBank/DDBJ databases">
        <authorList>
            <consortium name="DOE Joint Genome Institute"/>
            <person name="Kuo A."/>
            <person name="Zuccaro A."/>
            <person name="Kohler A."/>
            <person name="Nagy L.G."/>
            <person name="Floudas D."/>
            <person name="Copeland A."/>
            <person name="Barry K.W."/>
            <person name="Cichocki N."/>
            <person name="Veneault-Fourrey C."/>
            <person name="LaButti K."/>
            <person name="Lindquist E.A."/>
            <person name="Lipzen A."/>
            <person name="Lundell T."/>
            <person name="Morin E."/>
            <person name="Murat C."/>
            <person name="Sun H."/>
            <person name="Tunlid A."/>
            <person name="Henrissat B."/>
            <person name="Grigoriev I.V."/>
            <person name="Hibbett D.S."/>
            <person name="Martin F."/>
            <person name="Nordberg H.P."/>
            <person name="Cantor M.N."/>
            <person name="Hua S.X."/>
        </authorList>
    </citation>
    <scope>NUCLEOTIDE SEQUENCE [LARGE SCALE GENOMIC DNA]</scope>
    <source>
        <strain evidence="5 6">MAFF 305830</strain>
    </source>
</reference>
<accession>A0A0C3AMH2</accession>
<feature type="region of interest" description="Disordered" evidence="3">
    <location>
        <begin position="190"/>
        <end position="215"/>
    </location>
</feature>
<dbReference type="AlphaFoldDB" id="A0A0C3AMH2"/>
<protein>
    <recommendedName>
        <fullName evidence="4">Cep57 centrosome microtubule-binding domain-containing protein</fullName>
    </recommendedName>
</protein>
<dbReference type="Pfam" id="PF06657">
    <property type="entry name" value="Cep57_MT_bd"/>
    <property type="match status" value="1"/>
</dbReference>
<feature type="compositionally biased region" description="Polar residues" evidence="3">
    <location>
        <begin position="33"/>
        <end position="43"/>
    </location>
</feature>
<reference evidence="6" key="2">
    <citation type="submission" date="2015-01" db="EMBL/GenBank/DDBJ databases">
        <title>Evolutionary Origins and Diversification of the Mycorrhizal Mutualists.</title>
        <authorList>
            <consortium name="DOE Joint Genome Institute"/>
            <consortium name="Mycorrhizal Genomics Consortium"/>
            <person name="Kohler A."/>
            <person name="Kuo A."/>
            <person name="Nagy L.G."/>
            <person name="Floudas D."/>
            <person name="Copeland A."/>
            <person name="Barry K.W."/>
            <person name="Cichocki N."/>
            <person name="Veneault-Fourrey C."/>
            <person name="LaButti K."/>
            <person name="Lindquist E.A."/>
            <person name="Lipzen A."/>
            <person name="Lundell T."/>
            <person name="Morin E."/>
            <person name="Murat C."/>
            <person name="Riley R."/>
            <person name="Ohm R."/>
            <person name="Sun H."/>
            <person name="Tunlid A."/>
            <person name="Henrissat B."/>
            <person name="Grigoriev I.V."/>
            <person name="Hibbett D.S."/>
            <person name="Martin F."/>
        </authorList>
    </citation>
    <scope>NUCLEOTIDE SEQUENCE [LARGE SCALE GENOMIC DNA]</scope>
    <source>
        <strain evidence="6">MAFF 305830</strain>
    </source>
</reference>
<keyword evidence="2" id="KW-0963">Cytoplasm</keyword>
<evidence type="ECO:0000256" key="2">
    <source>
        <dbReference type="ARBA" id="ARBA00022490"/>
    </source>
</evidence>
<proteinExistence type="predicted"/>
<feature type="region of interest" description="Disordered" evidence="3">
    <location>
        <begin position="796"/>
        <end position="822"/>
    </location>
</feature>
<feature type="region of interest" description="Disordered" evidence="3">
    <location>
        <begin position="287"/>
        <end position="330"/>
    </location>
</feature>
<dbReference type="EMBL" id="KN824311">
    <property type="protein sequence ID" value="KIM25785.1"/>
    <property type="molecule type" value="Genomic_DNA"/>
</dbReference>
<sequence>MDASSHASWSRIPRDYHEQQRVQLEHRLFASTARSNSISESSFNLEEEGEPNNLNFHSDSDNDNEANGRQLRYSSSEFSMEFPRNPQVALDDYSLSNPHRRDTQPREGDTRSTFAHHASGITFRTGLRGPSHSRRRDFSGGDLSNGLTDLSFDYDPDRPLDALIRRANDLSILQDSPRDNKSEFTTRAQGLAKQMASNSHENSYKEPAHLPATGKNKESSFAAANVTIKPAHKPLSELARSANTPLKSAFATSRVFPAYVPMSGKAGLQLPDVTGITSAVATPLKGEASFRRVPDPKPTSALTSKFSRQQKSAQPSSSKPAAQPEKAATADPAVVLDTLSHRIHQIERESLTSRRRVTELERELDLCRSVVDNERSKMGELSMRAERKRRSRGNQNSFSRDGRGTNAQVVPELDAAALDASFRETQRRYREAVGEEKELEALVKALHAHLRRTSTTVESHKQMINDLRSEMTQAARERAQQQQHERRASSSKAPTSREADMLWDEVERVKSEVELLWGDVGRLRGVVEGGLGLRRTRDGGVIGRPGDGADVIAGSIVRGDSLRDMSDQESVADSAEEEELSNHDQEPAPVTESQEEYMQRPEWEAPVLSAVLEEDEPASTRGSARSATQPLRAPGRFIQDAELERVRAEVEERRSLRSLSMSGSDRSGSGVGTALRNRASDKILDAGAGGRASPKPTSVHTRVPSSLSTSRLPAGSRNGLQQPTPHRPLTPDSEGDLSPVASREQAKQQSRPERVRQADKDAQRAPSPLSPALPQIRGERLERIFYAAPEHNSRTCRTCHRRRHADGPRNASNSPTVSAPAPTEEEIKFCEGDEHRIAEIAKQSGVPPQTVLARVLRGLEDDFTHYKSIYVELADQYKAMDAASDMGKRNLLASHLREVIDILEQKVNI</sequence>
<evidence type="ECO:0000259" key="4">
    <source>
        <dbReference type="Pfam" id="PF06657"/>
    </source>
</evidence>
<feature type="region of interest" description="Disordered" evidence="3">
    <location>
        <begin position="560"/>
        <end position="599"/>
    </location>
</feature>
<evidence type="ECO:0000313" key="5">
    <source>
        <dbReference type="EMBL" id="KIM25785.1"/>
    </source>
</evidence>
<dbReference type="InterPro" id="IPR024957">
    <property type="entry name" value="Cep57_MT-bd_dom"/>
</dbReference>
<feature type="region of interest" description="Disordered" evidence="3">
    <location>
        <begin position="381"/>
        <end position="406"/>
    </location>
</feature>
<feature type="compositionally biased region" description="Basic and acidic residues" evidence="3">
    <location>
        <begin position="471"/>
        <end position="488"/>
    </location>
</feature>
<feature type="region of interest" description="Disordered" evidence="3">
    <location>
        <begin position="652"/>
        <end position="776"/>
    </location>
</feature>
<feature type="compositionally biased region" description="Low complexity" evidence="3">
    <location>
        <begin position="657"/>
        <end position="668"/>
    </location>
</feature>
<feature type="compositionally biased region" description="Low complexity" evidence="3">
    <location>
        <begin position="309"/>
        <end position="327"/>
    </location>
</feature>
<feature type="region of interest" description="Disordered" evidence="3">
    <location>
        <begin position="471"/>
        <end position="499"/>
    </location>
</feature>